<dbReference type="Proteomes" id="UP001499947">
    <property type="component" value="Unassembled WGS sequence"/>
</dbReference>
<proteinExistence type="predicted"/>
<feature type="domain" description="DUF317" evidence="2">
    <location>
        <begin position="52"/>
        <end position="107"/>
    </location>
</feature>
<evidence type="ECO:0000313" key="3">
    <source>
        <dbReference type="EMBL" id="GAA1708328.1"/>
    </source>
</evidence>
<dbReference type="InterPro" id="IPR005523">
    <property type="entry name" value="DUF317_SPDY"/>
</dbReference>
<feature type="region of interest" description="Disordered" evidence="1">
    <location>
        <begin position="277"/>
        <end position="305"/>
    </location>
</feature>
<keyword evidence="4" id="KW-1185">Reference proteome</keyword>
<name>A0ABP4UMG1_9ACTN</name>
<organism evidence="3 4">
    <name type="scientific">Streptomyces yatensis</name>
    <dbReference type="NCBI Taxonomy" id="155177"/>
    <lineage>
        <taxon>Bacteria</taxon>
        <taxon>Bacillati</taxon>
        <taxon>Actinomycetota</taxon>
        <taxon>Actinomycetes</taxon>
        <taxon>Kitasatosporales</taxon>
        <taxon>Streptomycetaceae</taxon>
        <taxon>Streptomyces</taxon>
        <taxon>Streptomyces violaceusniger group</taxon>
    </lineage>
</organism>
<evidence type="ECO:0000256" key="1">
    <source>
        <dbReference type="SAM" id="MobiDB-lite"/>
    </source>
</evidence>
<sequence length="305" mass="33407">MSDEPVDEHWCDYYVTPRYLAGSSYVGDPGFAPVNHWPHHSFDNGPCQLMVTSPDHRIRIGWYGDDYILWKITAAVDGVSAPRWEATFDHTFPPEIVAGLTTALAHDWGPNGDRFLARPSVYWADSVEPLLDTGWERGAAERGTVELLAPDHQAGALIDTRSYGRDDETVTLWAGPPGWASRAEAHFTADTPSHLIAATAAAMSDPAPVVRERHMLHQDVEHLVQLELTKDETPSVSRVPTPLDARRAAVTAAVHRAAHSHHGAGWAHAARIRTAHARPQPNATPVAPARAGTEALTRTAARPRR</sequence>
<dbReference type="RefSeq" id="WP_211122355.1">
    <property type="nucleotide sequence ID" value="NZ_BAAALR010000063.1"/>
</dbReference>
<dbReference type="EMBL" id="BAAALR010000063">
    <property type="protein sequence ID" value="GAA1708328.1"/>
    <property type="molecule type" value="Genomic_DNA"/>
</dbReference>
<protein>
    <submittedName>
        <fullName evidence="3">DUF317 domain-containing protein</fullName>
    </submittedName>
</protein>
<gene>
    <name evidence="3" type="ORF">GCM10009680_56490</name>
</gene>
<accession>A0ABP4UMG1</accession>
<dbReference type="Pfam" id="PF03771">
    <property type="entry name" value="SPDY"/>
    <property type="match status" value="1"/>
</dbReference>
<reference evidence="4" key="1">
    <citation type="journal article" date="2019" name="Int. J. Syst. Evol. Microbiol.">
        <title>The Global Catalogue of Microorganisms (GCM) 10K type strain sequencing project: providing services to taxonomists for standard genome sequencing and annotation.</title>
        <authorList>
            <consortium name="The Broad Institute Genomics Platform"/>
            <consortium name="The Broad Institute Genome Sequencing Center for Infectious Disease"/>
            <person name="Wu L."/>
            <person name="Ma J."/>
        </authorList>
    </citation>
    <scope>NUCLEOTIDE SEQUENCE [LARGE SCALE GENOMIC DNA]</scope>
    <source>
        <strain evidence="4">JCM 13244</strain>
    </source>
</reference>
<evidence type="ECO:0000259" key="2">
    <source>
        <dbReference type="Pfam" id="PF03771"/>
    </source>
</evidence>
<comment type="caution">
    <text evidence="3">The sequence shown here is derived from an EMBL/GenBank/DDBJ whole genome shotgun (WGS) entry which is preliminary data.</text>
</comment>
<evidence type="ECO:0000313" key="4">
    <source>
        <dbReference type="Proteomes" id="UP001499947"/>
    </source>
</evidence>